<accession>A0ABP7MP17</accession>
<comment type="caution">
    <text evidence="2">The sequence shown here is derived from an EMBL/GenBank/DDBJ whole genome shotgun (WGS) entry which is preliminary data.</text>
</comment>
<evidence type="ECO:0000259" key="1">
    <source>
        <dbReference type="Pfam" id="PF19408"/>
    </source>
</evidence>
<feature type="domain" description="PKD-like" evidence="1">
    <location>
        <begin position="426"/>
        <end position="498"/>
    </location>
</feature>
<dbReference type="InterPro" id="IPR045829">
    <property type="entry name" value="PKD_6"/>
</dbReference>
<feature type="domain" description="PKD-like" evidence="1">
    <location>
        <begin position="1530"/>
        <end position="1606"/>
    </location>
</feature>
<keyword evidence="3" id="KW-1185">Reference proteome</keyword>
<dbReference type="InterPro" id="IPR026341">
    <property type="entry name" value="T9SS_type_B"/>
</dbReference>
<gene>
    <name evidence="2" type="ORF">GCM10022406_09480</name>
</gene>
<proteinExistence type="predicted"/>
<name>A0ABP7MP17_9BACT</name>
<protein>
    <recommendedName>
        <fullName evidence="1">PKD-like domain-containing protein</fullName>
    </recommendedName>
</protein>
<dbReference type="Gene3D" id="2.60.40.10">
    <property type="entry name" value="Immunoglobulins"/>
    <property type="match status" value="2"/>
</dbReference>
<dbReference type="Proteomes" id="UP001499909">
    <property type="component" value="Unassembled WGS sequence"/>
</dbReference>
<sequence length="1886" mass="191779">MLLLLGLRATPAAASHLLGGEINYSYLNANGPGATPYRYRVTVLIYVNAGPTSSVPDGRPSIDVAFYSKTNGARLQTVTFQRSSNPIITPPQPGGCSTPGAPVSVRLVRYETIVSLPFSFDGYYAVYTDGTRNAGIINLVQSDSWSQLLYVEMAPPLIPNSSPTFSDTAVVVVCQGDTSIIVNNAVDADGDRLIYSFSRPFGVQNPQLPPQLPVIFTPPPAAVTYAGGYSQAAPFGTGPGRYAFLNASNGLSSYATALLGSYVVAVEVKEYRTINGTEVLIGSTRREIQLVSRTCTPNRAPQFTAATQAIHLYTIEEGQTASFNLAATDPDGNSITLKTNSVLLDGSGPFNATFAGSQGTVLPGNPTGTASTTGTGGSVNGQFIFNSTCGTARSTPYDVVVTATDVACGAKSIADVFQIQVTKAAGPASITGNAVICDRSQVTTYSAVGPAAASYLWTTQGGTIQGSNTGNTVQVLWTTVGAGRVTVRGISTLGCPTDSVSRTVDVRPASGLTVTPTNAAICLGASTTLTASGAQSYVWTGGNQTFNGPTITVSPTQTTTYTVTSTDGVCSTSRQVTVVVNPVAIANAGNDVSVCSGKTVPLGTTALAGYTYQWSPATGLNNPNVANPVFSLLNPTGAAQTLTYTVTATTDQGCTATDNVTVTLNPEAVAQAGTDRTICSGATAALGSANAVAGTTYLWTPATGLATPNAPGTSVTLTNPGTTPISISYVLLATTAQGCTATDTVRVTVNPAPIANAAGSSRTICSGETTTLGVASVAGYTYQWSPATGLSSTTTAQPTFTQANNGTTPQTFTYTLTVLTPEGCPATSTVSVTVNPAAVANAGTNKVFCSGGSAALGNASSVVAGSTYQWSPATGLSSATSATPTVTLTNTGTTPVTTTYTLTVNTGATPSCSATATVTVTVNPAAVADAGTNKVFCSGGSAALGNPASVVAGSTYQWSPANGLSSATSATPTVTLTNTGTTPVTTTYTLTANTAFTPSCPATSTVTVTVNPTAVAVAGPNRTFCSGESAALGNASSVVAGSTYQWSPATGLSSATSATPTVTLTNTGTTPVTTTYTLTANTAFTPGCPATSTVTVTVNPAPVANAAGSSRTVCSGVATQLGIPALAGYTYQWSPATGLSSTTTAQPTFTQANNGTTPQTFTYTLTVLTPEGCPATSTVSVTVNPAAVANAGNDVALCAGATTTLGTTALAGYSYSWSPATSLSSATTARPVFTAVNTTQNPIITTYTVTATTAQGCTSTDAVVVTVNPSPLTDSIQGTQSVCPTVQGVVYSIRNPRSAVYRWTVVGGTIASGNGTASIIVNWNGANASASVAAYAENSTLCPSPVVTLPVRINPLLLTARPTGPNNVCQANGPYTYQTQLTAGSSYAWTITGGTQVSTSANTVTVQWTRPGIGKLAVFETTNPSGGRCISATPLDTLYVNVLPSPSATLAIAGPSRACVNAGTLSFSLPGAASSTYAYTLNGVALTGTTGTVTLPTPATPGTYTLTAIEKNSSLCSGPSYSRQFTVVPALAVAGPASYCPETRTGLTYTVGAAASALPNADYQWSLTGGGTISGQGTGTVTINFPAGTSVATLQVRDVNSAGCAATFTVRPDNASVALEAASVVPGDRSITLRLNVPNNAGNASQVRILRRVTGTGAFVAVGTVANTALTFTDPTVDADAAAYDYRLELQNSCGTVLQTQDHTTIRVVATASEGQAGRDEGKVKLTWNAYRGFPVKEYRIFRTADNGTAELVTTVSGATLEAEFASSTAGFDQCLRVVALAPNDPASGIMTSSSNEACVSFTNDLVFYNVITPNGDGMNDKFEIKNLGLYPGSSLSIMNRWGKEVYQTGSYNNGWDAAEQASGVYYYLLKLSTGKTYKGWFEVMK</sequence>
<dbReference type="RefSeq" id="WP_345110799.1">
    <property type="nucleotide sequence ID" value="NZ_BAABDH010000016.1"/>
</dbReference>
<evidence type="ECO:0000313" key="2">
    <source>
        <dbReference type="EMBL" id="GAA3925617.1"/>
    </source>
</evidence>
<dbReference type="EMBL" id="BAABDH010000016">
    <property type="protein sequence ID" value="GAA3925617.1"/>
    <property type="molecule type" value="Genomic_DNA"/>
</dbReference>
<dbReference type="Pfam" id="PF19408">
    <property type="entry name" value="PKD_6"/>
    <property type="match status" value="4"/>
</dbReference>
<evidence type="ECO:0000313" key="3">
    <source>
        <dbReference type="Proteomes" id="UP001499909"/>
    </source>
</evidence>
<dbReference type="NCBIfam" id="TIGR04131">
    <property type="entry name" value="Bac_Flav_CTERM"/>
    <property type="match status" value="1"/>
</dbReference>
<reference evidence="3" key="1">
    <citation type="journal article" date="2019" name="Int. J. Syst. Evol. Microbiol.">
        <title>The Global Catalogue of Microorganisms (GCM) 10K type strain sequencing project: providing services to taxonomists for standard genome sequencing and annotation.</title>
        <authorList>
            <consortium name="The Broad Institute Genomics Platform"/>
            <consortium name="The Broad Institute Genome Sequencing Center for Infectious Disease"/>
            <person name="Wu L."/>
            <person name="Ma J."/>
        </authorList>
    </citation>
    <scope>NUCLEOTIDE SEQUENCE [LARGE SCALE GENOMIC DNA]</scope>
    <source>
        <strain evidence="3">JCM 17214</strain>
    </source>
</reference>
<dbReference type="InterPro" id="IPR013783">
    <property type="entry name" value="Ig-like_fold"/>
</dbReference>
<organism evidence="2 3">
    <name type="scientific">Hymenobacter algoricola</name>
    <dbReference type="NCBI Taxonomy" id="486267"/>
    <lineage>
        <taxon>Bacteria</taxon>
        <taxon>Pseudomonadati</taxon>
        <taxon>Bacteroidota</taxon>
        <taxon>Cytophagia</taxon>
        <taxon>Cytophagales</taxon>
        <taxon>Hymenobacteraceae</taxon>
        <taxon>Hymenobacter</taxon>
    </lineage>
</organism>
<feature type="domain" description="PKD-like" evidence="1">
    <location>
        <begin position="1273"/>
        <end position="1339"/>
    </location>
</feature>
<dbReference type="Pfam" id="PF13585">
    <property type="entry name" value="CHU_C"/>
    <property type="match status" value="1"/>
</dbReference>
<feature type="domain" description="PKD-like" evidence="1">
    <location>
        <begin position="1363"/>
        <end position="1410"/>
    </location>
</feature>